<dbReference type="EMBL" id="PP542043">
    <property type="protein sequence ID" value="XDO01861.1"/>
    <property type="molecule type" value="Genomic_DNA"/>
</dbReference>
<name>A0AB39JDV5_9VIRU</name>
<feature type="region of interest" description="Disordered" evidence="1">
    <location>
        <begin position="114"/>
        <end position="135"/>
    </location>
</feature>
<sequence>MNTSSSNSSSIMNYKKAICHNPQKKTLNNITGIDINKLKKGMVLLTKNGVFHTLTEEELSNLEKEEFNKRANNGINEIVNRYLSRLKSELRLENYDEDEIDIIIEELMNVDDIVEEEESSDEEEEYYSEDDDYNF</sequence>
<protein>
    <submittedName>
        <fullName evidence="2">Uncharacterized protein</fullName>
    </submittedName>
</protein>
<reference evidence="2" key="1">
    <citation type="submission" date="2024-03" db="EMBL/GenBank/DDBJ databases">
        <title>Eukaryotic viruses encode the ribosomal protein eL40.</title>
        <authorList>
            <person name="Thomy J."/>
            <person name="Schvarcz C.R."/>
            <person name="McBeain K.A."/>
            <person name="Edwards K.F."/>
            <person name="Steward G.F."/>
        </authorList>
    </citation>
    <scope>NUCLEOTIDE SEQUENCE</scope>
    <source>
        <strain evidence="2">FloV-SA2</strain>
    </source>
</reference>
<organism evidence="2">
    <name type="scientific">Florenciella sp. virus SA2</name>
    <dbReference type="NCBI Taxonomy" id="3240092"/>
    <lineage>
        <taxon>Viruses</taxon>
    </lineage>
</organism>
<proteinExistence type="predicted"/>
<evidence type="ECO:0000313" key="2">
    <source>
        <dbReference type="EMBL" id="XDO01861.1"/>
    </source>
</evidence>
<evidence type="ECO:0000256" key="1">
    <source>
        <dbReference type="SAM" id="MobiDB-lite"/>
    </source>
</evidence>
<gene>
    <name evidence="2" type="ORF">FloV-SA2_00035</name>
</gene>
<accession>A0AB39JDV5</accession>